<dbReference type="Proteomes" id="UP000800094">
    <property type="component" value="Unassembled WGS sequence"/>
</dbReference>
<name>A0A6A6J2L1_9PLEO</name>
<dbReference type="EMBL" id="ML987189">
    <property type="protein sequence ID" value="KAF2256587.1"/>
    <property type="molecule type" value="Genomic_DNA"/>
</dbReference>
<organism evidence="1 2">
    <name type="scientific">Trematosphaeria pertusa</name>
    <dbReference type="NCBI Taxonomy" id="390896"/>
    <lineage>
        <taxon>Eukaryota</taxon>
        <taxon>Fungi</taxon>
        <taxon>Dikarya</taxon>
        <taxon>Ascomycota</taxon>
        <taxon>Pezizomycotina</taxon>
        <taxon>Dothideomycetes</taxon>
        <taxon>Pleosporomycetidae</taxon>
        <taxon>Pleosporales</taxon>
        <taxon>Massarineae</taxon>
        <taxon>Trematosphaeriaceae</taxon>
        <taxon>Trematosphaeria</taxon>
    </lineage>
</organism>
<reference evidence="1" key="1">
    <citation type="journal article" date="2020" name="Stud. Mycol.">
        <title>101 Dothideomycetes genomes: a test case for predicting lifestyles and emergence of pathogens.</title>
        <authorList>
            <person name="Haridas S."/>
            <person name="Albert R."/>
            <person name="Binder M."/>
            <person name="Bloem J."/>
            <person name="Labutti K."/>
            <person name="Salamov A."/>
            <person name="Andreopoulos B."/>
            <person name="Baker S."/>
            <person name="Barry K."/>
            <person name="Bills G."/>
            <person name="Bluhm B."/>
            <person name="Cannon C."/>
            <person name="Castanera R."/>
            <person name="Culley D."/>
            <person name="Daum C."/>
            <person name="Ezra D."/>
            <person name="Gonzalez J."/>
            <person name="Henrissat B."/>
            <person name="Kuo A."/>
            <person name="Liang C."/>
            <person name="Lipzen A."/>
            <person name="Lutzoni F."/>
            <person name="Magnuson J."/>
            <person name="Mondo S."/>
            <person name="Nolan M."/>
            <person name="Ohm R."/>
            <person name="Pangilinan J."/>
            <person name="Park H.-J."/>
            <person name="Ramirez L."/>
            <person name="Alfaro M."/>
            <person name="Sun H."/>
            <person name="Tritt A."/>
            <person name="Yoshinaga Y."/>
            <person name="Zwiers L.-H."/>
            <person name="Turgeon B."/>
            <person name="Goodwin S."/>
            <person name="Spatafora J."/>
            <person name="Crous P."/>
            <person name="Grigoriev I."/>
        </authorList>
    </citation>
    <scope>NUCLEOTIDE SEQUENCE</scope>
    <source>
        <strain evidence="1">CBS 122368</strain>
    </source>
</reference>
<gene>
    <name evidence="1" type="ORF">BU26DRAFT_25143</name>
</gene>
<sequence>MLLRSKRKYDGNEICLTKRQRLTRSQNAEEHNTTSPFYLLPRELRDEIYEHAWGNVGIVFQYRGIWSVAAPKNGEDFAIGLPKWIRTSKLILDEAMQAFSRTRIFGPQFRYGVPRCLNVSWGPPAPQKVHDKKHTLLMSGRIRKVAWDICMVLDGKRSEGVLQTSHDSGLFAESLATLDVRNIHLQLFWDYDRTLGRPRGSPKMEALYGRCRKASVRLRLVYASRNAGGREMESILEEMVDVAARYAKDLVGGDDVRLDTGVLMVRKEVSRFAPGLIVCERVVVAERRVGG</sequence>
<evidence type="ECO:0000313" key="2">
    <source>
        <dbReference type="Proteomes" id="UP000800094"/>
    </source>
</evidence>
<dbReference type="OrthoDB" id="3799620at2759"/>
<dbReference type="GeneID" id="54574466"/>
<accession>A0A6A6J2L1</accession>
<keyword evidence="2" id="KW-1185">Reference proteome</keyword>
<evidence type="ECO:0000313" key="1">
    <source>
        <dbReference type="EMBL" id="KAF2256587.1"/>
    </source>
</evidence>
<dbReference type="RefSeq" id="XP_033691591.1">
    <property type="nucleotide sequence ID" value="XM_033821136.1"/>
</dbReference>
<protein>
    <submittedName>
        <fullName evidence="1">Uncharacterized protein</fullName>
    </submittedName>
</protein>
<proteinExistence type="predicted"/>
<dbReference type="AlphaFoldDB" id="A0A6A6J2L1"/>